<dbReference type="InterPro" id="IPR046797">
    <property type="entry name" value="PDDEXK_12"/>
</dbReference>
<dbReference type="Proteomes" id="UP000002668">
    <property type="component" value="Genome"/>
</dbReference>
<dbReference type="STRING" id="985895.M1ZJL2"/>
<sequence length="428" mass="47925">MSLPASVPDSSQRSDSPKRRRTDDDIDGIQPEQSASQLGSEATLNLNRTNTFSPATSRVSSGPKRSSSPTRESSRVLRSAWPPVLTESLNGLEEAPPQHVNRLGDWLVEGINSSFIPQGLQHVIKEDTQVGTQTIKPGDFDRSDMRSAGDMSALWVKVKQIFLNARDCKDGGRDENAWCDDVARPLVHLAIDLYGGDRWWFQNVHVNLYQIFETLLIDHVFSQSQSINPLYLSTISAPTLTDVTRRKPIDRKIDYVFSYSHRHSAISALYKTLDASNWDIGHTLDAFTKRTALFSGIEVKSASGSHTEAELQLSVWMSASLRKKEELIQAAQIPIDLTTIVEPALTIVGHDHSVYYAYPREALVSGRKGVHILGPDLDRFERLSTDSIRGIFRLIRLYGNLLKYGMDEGEDGYWGRFFRPILNKLAGV</sequence>
<keyword evidence="4" id="KW-1185">Reference proteome</keyword>
<protein>
    <recommendedName>
        <fullName evidence="2">PD-(D/E)XK nuclease-like domain-containing protein</fullName>
    </recommendedName>
</protein>
<evidence type="ECO:0000256" key="1">
    <source>
        <dbReference type="SAM" id="MobiDB-lite"/>
    </source>
</evidence>
<feature type="domain" description="PD-(D/E)XK nuclease-like" evidence="2">
    <location>
        <begin position="135"/>
        <end position="408"/>
    </location>
</feature>
<evidence type="ECO:0000259" key="2">
    <source>
        <dbReference type="Pfam" id="PF20516"/>
    </source>
</evidence>
<reference evidence="3 4" key="1">
    <citation type="journal article" date="2011" name="Nat. Commun.">
        <title>Effector diversification within compartments of the Leptosphaeria maculans genome affected by Repeat-Induced Point mutations.</title>
        <authorList>
            <person name="Rouxel T."/>
            <person name="Grandaubert J."/>
            <person name="Hane J.K."/>
            <person name="Hoede C."/>
            <person name="van de Wouw A.P."/>
            <person name="Couloux A."/>
            <person name="Dominguez V."/>
            <person name="Anthouard V."/>
            <person name="Bally P."/>
            <person name="Bourras S."/>
            <person name="Cozijnsen A.J."/>
            <person name="Ciuffetti L.M."/>
            <person name="Degrave A."/>
            <person name="Dilmaghani A."/>
            <person name="Duret L."/>
            <person name="Fudal I."/>
            <person name="Goodwin S.B."/>
            <person name="Gout L."/>
            <person name="Glaser N."/>
            <person name="Linglin J."/>
            <person name="Kema G.H.J."/>
            <person name="Lapalu N."/>
            <person name="Lawrence C.B."/>
            <person name="May K."/>
            <person name="Meyer M."/>
            <person name="Ollivier B."/>
            <person name="Poulain J."/>
            <person name="Schoch C.L."/>
            <person name="Simon A."/>
            <person name="Spatafora J.W."/>
            <person name="Stachowiak A."/>
            <person name="Turgeon B.G."/>
            <person name="Tyler B.M."/>
            <person name="Vincent D."/>
            <person name="Weissenbach J."/>
            <person name="Amselem J."/>
            <person name="Quesneville H."/>
            <person name="Oliver R.P."/>
            <person name="Wincker P."/>
            <person name="Balesdent M.-H."/>
            <person name="Howlett B.J."/>
        </authorList>
    </citation>
    <scope>NUCLEOTIDE SEQUENCE [LARGE SCALE GENOMIC DNA]</scope>
    <source>
        <strain evidence="4">JN3 / isolate v23.1.3 / race Av1-4-5-6-7-8</strain>
    </source>
</reference>
<gene>
    <name evidence="3" type="ORF">Lema_P126110.1</name>
</gene>
<dbReference type="InParanoid" id="M1ZJL2"/>
<dbReference type="EMBL" id="FP929136">
    <property type="protein sequence ID" value="CCT61205.1"/>
    <property type="molecule type" value="Genomic_DNA"/>
</dbReference>
<dbReference type="AlphaFoldDB" id="M1ZJL2"/>
<dbReference type="OrthoDB" id="4161186at2759"/>
<name>M1ZJL2_LEPMJ</name>
<feature type="compositionally biased region" description="Low complexity" evidence="1">
    <location>
        <begin position="56"/>
        <end position="71"/>
    </location>
</feature>
<dbReference type="VEuPathDB" id="FungiDB:Lema_P126110.1"/>
<feature type="region of interest" description="Disordered" evidence="1">
    <location>
        <begin position="1"/>
        <end position="79"/>
    </location>
</feature>
<feature type="compositionally biased region" description="Polar residues" evidence="1">
    <location>
        <begin position="31"/>
        <end position="55"/>
    </location>
</feature>
<accession>M1ZJL2</accession>
<dbReference type="Pfam" id="PF20516">
    <property type="entry name" value="PDDEXK_12"/>
    <property type="match status" value="1"/>
</dbReference>
<organism evidence="3 4">
    <name type="scientific">Leptosphaeria maculans (strain JN3 / isolate v23.1.3 / race Av1-4-5-6-7-8)</name>
    <name type="common">Blackleg fungus</name>
    <name type="synonym">Phoma lingam</name>
    <dbReference type="NCBI Taxonomy" id="985895"/>
    <lineage>
        <taxon>Eukaryota</taxon>
        <taxon>Fungi</taxon>
        <taxon>Dikarya</taxon>
        <taxon>Ascomycota</taxon>
        <taxon>Pezizomycotina</taxon>
        <taxon>Dothideomycetes</taxon>
        <taxon>Pleosporomycetidae</taxon>
        <taxon>Pleosporales</taxon>
        <taxon>Pleosporineae</taxon>
        <taxon>Leptosphaeriaceae</taxon>
        <taxon>Plenodomus</taxon>
        <taxon>Plenodomus lingam/Leptosphaeria maculans species complex</taxon>
    </lineage>
</organism>
<evidence type="ECO:0000313" key="3">
    <source>
        <dbReference type="EMBL" id="CCT61205.1"/>
    </source>
</evidence>
<evidence type="ECO:0000313" key="4">
    <source>
        <dbReference type="Proteomes" id="UP000002668"/>
    </source>
</evidence>
<proteinExistence type="predicted"/>